<evidence type="ECO:0000256" key="1">
    <source>
        <dbReference type="ARBA" id="ARBA00022741"/>
    </source>
</evidence>
<keyword evidence="3" id="KW-1185">Reference proteome</keyword>
<dbReference type="Gene3D" id="3.40.50.300">
    <property type="entry name" value="P-loop containing nucleotide triphosphate hydrolases"/>
    <property type="match status" value="1"/>
</dbReference>
<evidence type="ECO:0000313" key="2">
    <source>
        <dbReference type="EMBL" id="KNE62123.1"/>
    </source>
</evidence>
<evidence type="ECO:0000313" key="3">
    <source>
        <dbReference type="Proteomes" id="UP000054350"/>
    </source>
</evidence>
<dbReference type="Proteomes" id="UP000054350">
    <property type="component" value="Unassembled WGS sequence"/>
</dbReference>
<organism evidence="2 3">
    <name type="scientific">Allomyces macrogynus (strain ATCC 38327)</name>
    <name type="common">Allomyces javanicus var. macrogynus</name>
    <dbReference type="NCBI Taxonomy" id="578462"/>
    <lineage>
        <taxon>Eukaryota</taxon>
        <taxon>Fungi</taxon>
        <taxon>Fungi incertae sedis</taxon>
        <taxon>Blastocladiomycota</taxon>
        <taxon>Blastocladiomycetes</taxon>
        <taxon>Blastocladiales</taxon>
        <taxon>Blastocladiaceae</taxon>
        <taxon>Allomyces</taxon>
    </lineage>
</organism>
<dbReference type="GO" id="GO:0003924">
    <property type="term" value="F:GTPase activity"/>
    <property type="evidence" value="ECO:0007669"/>
    <property type="project" value="InterPro"/>
</dbReference>
<dbReference type="SMART" id="SM00174">
    <property type="entry name" value="RHO"/>
    <property type="match status" value="1"/>
</dbReference>
<gene>
    <name evidence="2" type="ORF">AMAG_07369</name>
</gene>
<protein>
    <submittedName>
        <fullName evidence="2">Small GTP-binding protein domain</fullName>
    </submittedName>
</protein>
<dbReference type="PANTHER" id="PTHR47978">
    <property type="match status" value="1"/>
</dbReference>
<dbReference type="SMART" id="SM00175">
    <property type="entry name" value="RAB"/>
    <property type="match status" value="1"/>
</dbReference>
<dbReference type="Pfam" id="PF00071">
    <property type="entry name" value="Ras"/>
    <property type="match status" value="1"/>
</dbReference>
<reference evidence="3" key="2">
    <citation type="submission" date="2009-11" db="EMBL/GenBank/DDBJ databases">
        <title>The Genome Sequence of Allomyces macrogynus strain ATCC 38327.</title>
        <authorList>
            <consortium name="The Broad Institute Genome Sequencing Platform"/>
            <person name="Russ C."/>
            <person name="Cuomo C."/>
            <person name="Shea T."/>
            <person name="Young S.K."/>
            <person name="Zeng Q."/>
            <person name="Koehrsen M."/>
            <person name="Haas B."/>
            <person name="Borodovsky M."/>
            <person name="Guigo R."/>
            <person name="Alvarado L."/>
            <person name="Berlin A."/>
            <person name="Borenstein D."/>
            <person name="Chen Z."/>
            <person name="Engels R."/>
            <person name="Freedman E."/>
            <person name="Gellesch M."/>
            <person name="Goldberg J."/>
            <person name="Griggs A."/>
            <person name="Gujja S."/>
            <person name="Heiman D."/>
            <person name="Hepburn T."/>
            <person name="Howarth C."/>
            <person name="Jen D."/>
            <person name="Larson L."/>
            <person name="Lewis B."/>
            <person name="Mehta T."/>
            <person name="Park D."/>
            <person name="Pearson M."/>
            <person name="Roberts A."/>
            <person name="Saif S."/>
            <person name="Shenoy N."/>
            <person name="Sisk P."/>
            <person name="Stolte C."/>
            <person name="Sykes S."/>
            <person name="Walk T."/>
            <person name="White J."/>
            <person name="Yandava C."/>
            <person name="Burger G."/>
            <person name="Gray M.W."/>
            <person name="Holland P.W.H."/>
            <person name="King N."/>
            <person name="Lang F.B.F."/>
            <person name="Roger A.J."/>
            <person name="Ruiz-Trillo I."/>
            <person name="Lander E."/>
            <person name="Nusbaum C."/>
        </authorList>
    </citation>
    <scope>NUCLEOTIDE SEQUENCE [LARGE SCALE GENOMIC DNA]</scope>
    <source>
        <strain evidence="3">ATCC 38327</strain>
    </source>
</reference>
<dbReference type="OrthoDB" id="9989112at2759"/>
<dbReference type="EMBL" id="GG745339">
    <property type="protein sequence ID" value="KNE62123.1"/>
    <property type="molecule type" value="Genomic_DNA"/>
</dbReference>
<dbReference type="eggNOG" id="KOG0078">
    <property type="taxonomic scope" value="Eukaryota"/>
</dbReference>
<dbReference type="InterPro" id="IPR001806">
    <property type="entry name" value="Small_GTPase"/>
</dbReference>
<name>A0A0L0SHX4_ALLM3</name>
<dbReference type="GO" id="GO:0005525">
    <property type="term" value="F:GTP binding"/>
    <property type="evidence" value="ECO:0007669"/>
    <property type="project" value="InterPro"/>
</dbReference>
<dbReference type="PROSITE" id="PS51419">
    <property type="entry name" value="RAB"/>
    <property type="match status" value="1"/>
</dbReference>
<dbReference type="AlphaFoldDB" id="A0A0L0SHX4"/>
<dbReference type="VEuPathDB" id="FungiDB:AMAG_07369"/>
<keyword evidence="1" id="KW-0547">Nucleotide-binding</keyword>
<sequence length="157" mass="17197">MVLTPRMHQFTPKYIATIGIDSERPLTLRSAVKVNFWDMAGDRSYFPICNELAHRCSVQVILTFDVTAKKSFAALETWAKELAACSRDGTETSLSGFALVVVGNKMDAAKRSISHDDAETLVRRLGCPYVECSAKTGENVDALFDRLFEAVGAGGTE</sequence>
<proteinExistence type="predicted"/>
<accession>A0A0L0SHX4</accession>
<reference evidence="2 3" key="1">
    <citation type="submission" date="2009-11" db="EMBL/GenBank/DDBJ databases">
        <title>Annotation of Allomyces macrogynus ATCC 38327.</title>
        <authorList>
            <consortium name="The Broad Institute Genome Sequencing Platform"/>
            <person name="Russ C."/>
            <person name="Cuomo C."/>
            <person name="Burger G."/>
            <person name="Gray M.W."/>
            <person name="Holland P.W.H."/>
            <person name="King N."/>
            <person name="Lang F.B.F."/>
            <person name="Roger A.J."/>
            <person name="Ruiz-Trillo I."/>
            <person name="Young S.K."/>
            <person name="Zeng Q."/>
            <person name="Gargeya S."/>
            <person name="Fitzgerald M."/>
            <person name="Haas B."/>
            <person name="Abouelleil A."/>
            <person name="Alvarado L."/>
            <person name="Arachchi H.M."/>
            <person name="Berlin A."/>
            <person name="Chapman S.B."/>
            <person name="Gearin G."/>
            <person name="Goldberg J."/>
            <person name="Griggs A."/>
            <person name="Gujja S."/>
            <person name="Hansen M."/>
            <person name="Heiman D."/>
            <person name="Howarth C."/>
            <person name="Larimer J."/>
            <person name="Lui A."/>
            <person name="MacDonald P.J.P."/>
            <person name="McCowen C."/>
            <person name="Montmayeur A."/>
            <person name="Murphy C."/>
            <person name="Neiman D."/>
            <person name="Pearson M."/>
            <person name="Priest M."/>
            <person name="Roberts A."/>
            <person name="Saif S."/>
            <person name="Shea T."/>
            <person name="Sisk P."/>
            <person name="Stolte C."/>
            <person name="Sykes S."/>
            <person name="Wortman J."/>
            <person name="Nusbaum C."/>
            <person name="Birren B."/>
        </authorList>
    </citation>
    <scope>NUCLEOTIDE SEQUENCE [LARGE SCALE GENOMIC DNA]</scope>
    <source>
        <strain evidence="2 3">ATCC 38327</strain>
    </source>
</reference>
<dbReference type="SMART" id="SM00173">
    <property type="entry name" value="RAS"/>
    <property type="match status" value="1"/>
</dbReference>
<dbReference type="PROSITE" id="PS51421">
    <property type="entry name" value="RAS"/>
    <property type="match status" value="1"/>
</dbReference>
<dbReference type="PRINTS" id="PR00449">
    <property type="entry name" value="RASTRNSFRMNG"/>
</dbReference>
<dbReference type="InterPro" id="IPR027417">
    <property type="entry name" value="P-loop_NTPase"/>
</dbReference>
<dbReference type="SUPFAM" id="SSF52540">
    <property type="entry name" value="P-loop containing nucleoside triphosphate hydrolases"/>
    <property type="match status" value="1"/>
</dbReference>
<dbReference type="STRING" id="578462.A0A0L0SHX4"/>